<evidence type="ECO:0000259" key="4">
    <source>
        <dbReference type="PROSITE" id="PS50020"/>
    </source>
</evidence>
<comment type="subcellular location">
    <subcellularLocation>
        <location evidence="1">Cytoplasm</location>
    </subcellularLocation>
</comment>
<dbReference type="PANTHER" id="PTHR14791">
    <property type="entry name" value="BOMB/KIRA PROTEINS"/>
    <property type="match status" value="1"/>
</dbReference>
<feature type="compositionally biased region" description="Low complexity" evidence="3">
    <location>
        <begin position="7"/>
        <end position="19"/>
    </location>
</feature>
<sequence length="197" mass="21346">MEEFPELSLGLGAAANNNDGGAGSDREMIRLPMKRKIRQFFGGGGGAGSSSSSVDLHQPAWKEPLPLDWEQCLDLQSGRMYYVNRKTMRKTWEWPQKQQQKLLRPPLDLDLNISTGTRHFRTKQNHSSPTPPGNTAANGGGGDSMIALPCSNCHLLVIVSQASPSCPNCKFLQYSIAAGNQSPAAKPLHSGGLSLFL</sequence>
<keyword evidence="2" id="KW-0963">Cytoplasm</keyword>
<keyword evidence="6" id="KW-1185">Reference proteome</keyword>
<protein>
    <recommendedName>
        <fullName evidence="4">WW domain-containing protein</fullName>
    </recommendedName>
</protein>
<dbReference type="PROSITE" id="PS50020">
    <property type="entry name" value="WW_DOMAIN_2"/>
    <property type="match status" value="1"/>
</dbReference>
<dbReference type="Proteomes" id="UP001152523">
    <property type="component" value="Unassembled WGS sequence"/>
</dbReference>
<dbReference type="InterPro" id="IPR001202">
    <property type="entry name" value="WW_dom"/>
</dbReference>
<gene>
    <name evidence="5" type="ORF">CEPIT_LOCUS24406</name>
</gene>
<comment type="caution">
    <text evidence="5">The sequence shown here is derived from an EMBL/GenBank/DDBJ whole genome shotgun (WGS) entry which is preliminary data.</text>
</comment>
<feature type="domain" description="WW" evidence="4">
    <location>
        <begin position="63"/>
        <end position="97"/>
    </location>
</feature>
<proteinExistence type="predicted"/>
<dbReference type="EMBL" id="CAMAPF010000924">
    <property type="protein sequence ID" value="CAH9122344.1"/>
    <property type="molecule type" value="Genomic_DNA"/>
</dbReference>
<dbReference type="Pfam" id="PF00397">
    <property type="entry name" value="WW"/>
    <property type="match status" value="1"/>
</dbReference>
<dbReference type="InterPro" id="IPR036020">
    <property type="entry name" value="WW_dom_sf"/>
</dbReference>
<dbReference type="SMART" id="SM00456">
    <property type="entry name" value="WW"/>
    <property type="match status" value="1"/>
</dbReference>
<evidence type="ECO:0000313" key="6">
    <source>
        <dbReference type="Proteomes" id="UP001152523"/>
    </source>
</evidence>
<dbReference type="PANTHER" id="PTHR14791:SF39">
    <property type="entry name" value="OS12G0233100 PROTEIN"/>
    <property type="match status" value="1"/>
</dbReference>
<evidence type="ECO:0000313" key="5">
    <source>
        <dbReference type="EMBL" id="CAH9122344.1"/>
    </source>
</evidence>
<dbReference type="GO" id="GO:0005737">
    <property type="term" value="C:cytoplasm"/>
    <property type="evidence" value="ECO:0007669"/>
    <property type="project" value="UniProtKB-SubCell"/>
</dbReference>
<accession>A0AAV0EEP4</accession>
<organism evidence="5 6">
    <name type="scientific">Cuscuta epithymum</name>
    <dbReference type="NCBI Taxonomy" id="186058"/>
    <lineage>
        <taxon>Eukaryota</taxon>
        <taxon>Viridiplantae</taxon>
        <taxon>Streptophyta</taxon>
        <taxon>Embryophyta</taxon>
        <taxon>Tracheophyta</taxon>
        <taxon>Spermatophyta</taxon>
        <taxon>Magnoliopsida</taxon>
        <taxon>eudicotyledons</taxon>
        <taxon>Gunneridae</taxon>
        <taxon>Pentapetalae</taxon>
        <taxon>asterids</taxon>
        <taxon>lamiids</taxon>
        <taxon>Solanales</taxon>
        <taxon>Convolvulaceae</taxon>
        <taxon>Cuscuteae</taxon>
        <taxon>Cuscuta</taxon>
        <taxon>Cuscuta subgen. Cuscuta</taxon>
    </lineage>
</organism>
<dbReference type="SUPFAM" id="SSF51045">
    <property type="entry name" value="WW domain"/>
    <property type="match status" value="1"/>
</dbReference>
<reference evidence="5" key="1">
    <citation type="submission" date="2022-07" db="EMBL/GenBank/DDBJ databases">
        <authorList>
            <person name="Macas J."/>
            <person name="Novak P."/>
            <person name="Neumann P."/>
        </authorList>
    </citation>
    <scope>NUCLEOTIDE SEQUENCE</scope>
</reference>
<evidence type="ECO:0000256" key="2">
    <source>
        <dbReference type="ARBA" id="ARBA00022490"/>
    </source>
</evidence>
<feature type="region of interest" description="Disordered" evidence="3">
    <location>
        <begin position="120"/>
        <end position="140"/>
    </location>
</feature>
<feature type="region of interest" description="Disordered" evidence="3">
    <location>
        <begin position="1"/>
        <end position="26"/>
    </location>
</feature>
<dbReference type="AlphaFoldDB" id="A0AAV0EEP4"/>
<dbReference type="InterPro" id="IPR051105">
    <property type="entry name" value="WWC/KIBRA_Hippo_Reg"/>
</dbReference>
<evidence type="ECO:0000256" key="3">
    <source>
        <dbReference type="SAM" id="MobiDB-lite"/>
    </source>
</evidence>
<dbReference type="Gene3D" id="2.20.70.10">
    <property type="match status" value="1"/>
</dbReference>
<name>A0AAV0EEP4_9ASTE</name>
<evidence type="ECO:0000256" key="1">
    <source>
        <dbReference type="ARBA" id="ARBA00004496"/>
    </source>
</evidence>